<evidence type="ECO:0008006" key="4">
    <source>
        <dbReference type="Google" id="ProtNLM"/>
    </source>
</evidence>
<evidence type="ECO:0000313" key="2">
    <source>
        <dbReference type="EMBL" id="MDQ8192931.1"/>
    </source>
</evidence>
<feature type="signal peptide" evidence="1">
    <location>
        <begin position="1"/>
        <end position="28"/>
    </location>
</feature>
<organism evidence="2 3">
    <name type="scientific">Thalassobacterium sedimentorum</name>
    <dbReference type="NCBI Taxonomy" id="3041258"/>
    <lineage>
        <taxon>Bacteria</taxon>
        <taxon>Pseudomonadati</taxon>
        <taxon>Verrucomicrobiota</taxon>
        <taxon>Opitutia</taxon>
        <taxon>Puniceicoccales</taxon>
        <taxon>Coraliomargaritaceae</taxon>
        <taxon>Thalassobacterium</taxon>
    </lineage>
</organism>
<dbReference type="RefSeq" id="WP_308983439.1">
    <property type="nucleotide sequence ID" value="NZ_JARXIC010000001.1"/>
</dbReference>
<accession>A0ABU1ADZ8</accession>
<dbReference type="Proteomes" id="UP001243717">
    <property type="component" value="Unassembled WGS sequence"/>
</dbReference>
<keyword evidence="3" id="KW-1185">Reference proteome</keyword>
<comment type="caution">
    <text evidence="2">The sequence shown here is derived from an EMBL/GenBank/DDBJ whole genome shotgun (WGS) entry which is preliminary data.</text>
</comment>
<dbReference type="EMBL" id="JARXIC010000001">
    <property type="protein sequence ID" value="MDQ8192931.1"/>
    <property type="molecule type" value="Genomic_DNA"/>
</dbReference>
<keyword evidence="1" id="KW-0732">Signal</keyword>
<proteinExistence type="predicted"/>
<name>A0ABU1ADZ8_9BACT</name>
<gene>
    <name evidence="2" type="ORF">QEH59_00740</name>
</gene>
<evidence type="ECO:0000313" key="3">
    <source>
        <dbReference type="Proteomes" id="UP001243717"/>
    </source>
</evidence>
<evidence type="ECO:0000256" key="1">
    <source>
        <dbReference type="SAM" id="SignalP"/>
    </source>
</evidence>
<sequence>MKQEFTSSRPFIVTSALLMTLVSSMALATDGTWRTSATRSDWSDTTKWIDDEIASGVGATATFDREYYATGRYIVLDTDRTIGQIQNINTYNGVGKNIIIEVSNGSLLTMNNGANDAIINNSGDGAVRIDPTISLLSNLKVTNTTSTFLSINAVSSGSGLKNITLGTSDNRINLSGSISDGAGQIAIIVDTGSLNVPVNFLASNTFSGDITIHSGTATTNTSTSNLGTGNIDLLGGRLDMNNANSIASAAILNFNLAASIELNYAGAMTIGGLTSGLNTISNGTYDISELNTHFGTTSFSGTGLLTIAAVPEASQYGILLGCLLGGFTIVRRRHTPSKR</sequence>
<reference evidence="2 3" key="1">
    <citation type="submission" date="2023-04" db="EMBL/GenBank/DDBJ databases">
        <title>A novel bacteria isolated from coastal sediment.</title>
        <authorList>
            <person name="Liu X.-J."/>
            <person name="Du Z.-J."/>
        </authorList>
    </citation>
    <scope>NUCLEOTIDE SEQUENCE [LARGE SCALE GENOMIC DNA]</scope>
    <source>
        <strain evidence="2 3">SDUM461004</strain>
    </source>
</reference>
<protein>
    <recommendedName>
        <fullName evidence="4">PEP-CTERM protein-sorting domain-containing protein</fullName>
    </recommendedName>
</protein>
<feature type="chain" id="PRO_5047100379" description="PEP-CTERM protein-sorting domain-containing protein" evidence="1">
    <location>
        <begin position="29"/>
        <end position="339"/>
    </location>
</feature>